<organism evidence="2 3">
    <name type="scientific">Prochlorococcus marinus str. PAC1</name>
    <dbReference type="NCBI Taxonomy" id="59924"/>
    <lineage>
        <taxon>Bacteria</taxon>
        <taxon>Bacillati</taxon>
        <taxon>Cyanobacteriota</taxon>
        <taxon>Cyanophyceae</taxon>
        <taxon>Synechococcales</taxon>
        <taxon>Prochlorococcaceae</taxon>
        <taxon>Prochlorococcus</taxon>
    </lineage>
</organism>
<reference evidence="3" key="1">
    <citation type="journal article" date="2014" name="Sci. Data">
        <title>Genomes of diverse isolates of the marine cyanobacterium Prochlorococcus.</title>
        <authorList>
            <person name="Biller S."/>
            <person name="Berube P."/>
            <person name="Thompson J."/>
            <person name="Kelly L."/>
            <person name="Roggensack S."/>
            <person name="Awad L."/>
            <person name="Roache-Johnson K."/>
            <person name="Ding H."/>
            <person name="Giovannoni S.J."/>
            <person name="Moore L.R."/>
            <person name="Chisholm S.W."/>
        </authorList>
    </citation>
    <scope>NUCLEOTIDE SEQUENCE [LARGE SCALE GENOMIC DNA]</scope>
    <source>
        <strain evidence="3">PAC1</strain>
    </source>
</reference>
<sequence>MIKFPWQSSKENEDNKEKIELKINVLNKNNNKTELLNQIHSENSTDQVIENINQTYKYSDLPLELREIVDQIKVADLQIQLKRDTLNMIRPSREKIYLDLKEKLKNIPEFIIE</sequence>
<evidence type="ECO:0000256" key="1">
    <source>
        <dbReference type="SAM" id="Coils"/>
    </source>
</evidence>
<proteinExistence type="predicted"/>
<dbReference type="InterPro" id="IPR045615">
    <property type="entry name" value="DUF6447"/>
</dbReference>
<comment type="caution">
    <text evidence="2">The sequence shown here is derived from an EMBL/GenBank/DDBJ whole genome shotgun (WGS) entry which is preliminary data.</text>
</comment>
<keyword evidence="1" id="KW-0175">Coiled coil</keyword>
<accession>A0A0A2C7E4</accession>
<feature type="coiled-coil region" evidence="1">
    <location>
        <begin position="9"/>
        <end position="36"/>
    </location>
</feature>
<dbReference type="Pfam" id="PF20045">
    <property type="entry name" value="DUF6447"/>
    <property type="match status" value="1"/>
</dbReference>
<dbReference type="EMBL" id="JNAX01000011">
    <property type="protein sequence ID" value="KGG20529.1"/>
    <property type="molecule type" value="Genomic_DNA"/>
</dbReference>
<dbReference type="AlphaFoldDB" id="A0A0A2C7E4"/>
<protein>
    <submittedName>
        <fullName evidence="2">Uncharacterized protein</fullName>
    </submittedName>
</protein>
<evidence type="ECO:0000313" key="2">
    <source>
        <dbReference type="EMBL" id="KGG20529.1"/>
    </source>
</evidence>
<dbReference type="RefSeq" id="WP_036905830.1">
    <property type="nucleotide sequence ID" value="NZ_CP138967.1"/>
</dbReference>
<gene>
    <name evidence="2" type="ORF">EV03_1030</name>
</gene>
<name>A0A0A2C7E4_PROMR</name>
<evidence type="ECO:0000313" key="3">
    <source>
        <dbReference type="Proteomes" id="UP000030392"/>
    </source>
</evidence>
<dbReference type="Proteomes" id="UP000030392">
    <property type="component" value="Unassembled WGS sequence"/>
</dbReference>